<feature type="non-terminal residue" evidence="2">
    <location>
        <position position="1"/>
    </location>
</feature>
<feature type="domain" description="Reductase C-terminal" evidence="1">
    <location>
        <begin position="1"/>
        <end position="87"/>
    </location>
</feature>
<evidence type="ECO:0000313" key="2">
    <source>
        <dbReference type="EMBL" id="KGM33300.1"/>
    </source>
</evidence>
<protein>
    <submittedName>
        <fullName evidence="2">Ferredoxin reductase</fullName>
    </submittedName>
</protein>
<dbReference type="SUPFAM" id="SSF55424">
    <property type="entry name" value="FAD/NAD-linked reductases, dimerisation (C-terminal) domain"/>
    <property type="match status" value="1"/>
</dbReference>
<gene>
    <name evidence="2" type="ORF">P409_16545</name>
</gene>
<dbReference type="Pfam" id="PF14759">
    <property type="entry name" value="Reductase_C"/>
    <property type="match status" value="1"/>
</dbReference>
<proteinExistence type="predicted"/>
<dbReference type="RefSeq" id="WP_034839487.1">
    <property type="nucleotide sequence ID" value="NZ_JANX01000199.1"/>
</dbReference>
<evidence type="ECO:0000313" key="3">
    <source>
        <dbReference type="Proteomes" id="UP000029995"/>
    </source>
</evidence>
<sequence>WSDQHELTLQIAGLADEGRATVGRDLGDGARLLFHLAADGRLVAAGGLGPLGKIAREIRLAEMLIARRAAPDPGSLASPEVKLKSLLAA</sequence>
<organism evidence="2 3">
    <name type="scientific">Inquilinus limosus MP06</name>
    <dbReference type="NCBI Taxonomy" id="1398085"/>
    <lineage>
        <taxon>Bacteria</taxon>
        <taxon>Pseudomonadati</taxon>
        <taxon>Pseudomonadota</taxon>
        <taxon>Alphaproteobacteria</taxon>
        <taxon>Rhodospirillales</taxon>
        <taxon>Rhodospirillaceae</taxon>
        <taxon>Inquilinus</taxon>
    </lineage>
</organism>
<accession>A0A0A0D5H2</accession>
<reference evidence="2 3" key="1">
    <citation type="submission" date="2014-01" db="EMBL/GenBank/DDBJ databases">
        <title>Genome sequence determination for a cystic fibrosis isolate, Inquilinus limosus.</title>
        <authorList>
            <person name="Pino M."/>
            <person name="Di Conza J."/>
            <person name="Gutkind G."/>
        </authorList>
    </citation>
    <scope>NUCLEOTIDE SEQUENCE [LARGE SCALE GENOMIC DNA]</scope>
    <source>
        <strain evidence="2 3">MP06</strain>
    </source>
</reference>
<dbReference type="Proteomes" id="UP000029995">
    <property type="component" value="Unassembled WGS sequence"/>
</dbReference>
<dbReference type="Gene3D" id="3.30.390.30">
    <property type="match status" value="1"/>
</dbReference>
<dbReference type="InterPro" id="IPR028202">
    <property type="entry name" value="Reductase_C"/>
</dbReference>
<comment type="caution">
    <text evidence="2">The sequence shown here is derived from an EMBL/GenBank/DDBJ whole genome shotgun (WGS) entry which is preliminary data.</text>
</comment>
<dbReference type="InterPro" id="IPR016156">
    <property type="entry name" value="FAD/NAD-linked_Rdtase_dimer_sf"/>
</dbReference>
<dbReference type="AlphaFoldDB" id="A0A0A0D5H2"/>
<dbReference type="EMBL" id="JANX01000199">
    <property type="protein sequence ID" value="KGM33300.1"/>
    <property type="molecule type" value="Genomic_DNA"/>
</dbReference>
<evidence type="ECO:0000259" key="1">
    <source>
        <dbReference type="Pfam" id="PF14759"/>
    </source>
</evidence>
<name>A0A0A0D5H2_9PROT</name>